<dbReference type="RefSeq" id="WP_073003444.1">
    <property type="nucleotide sequence ID" value="NZ_FQUM01000015.1"/>
</dbReference>
<proteinExistence type="predicted"/>
<protein>
    <submittedName>
        <fullName evidence="1">Uncharacterized protein</fullName>
    </submittedName>
</protein>
<evidence type="ECO:0000313" key="1">
    <source>
        <dbReference type="EMBL" id="SHF96000.1"/>
    </source>
</evidence>
<dbReference type="OrthoDB" id="1416786at2"/>
<dbReference type="Proteomes" id="UP000184164">
    <property type="component" value="Unassembled WGS sequence"/>
</dbReference>
<accession>A0A1M5FWQ3</accession>
<reference evidence="1 2" key="1">
    <citation type="submission" date="2016-11" db="EMBL/GenBank/DDBJ databases">
        <authorList>
            <person name="Jaros S."/>
            <person name="Januszkiewicz K."/>
            <person name="Wedrychowicz H."/>
        </authorList>
    </citation>
    <scope>NUCLEOTIDE SEQUENCE [LARGE SCALE GENOMIC DNA]</scope>
    <source>
        <strain evidence="1 2">DSM 26910</strain>
    </source>
</reference>
<dbReference type="AlphaFoldDB" id="A0A1M5FWQ3"/>
<name>A0A1M5FWQ3_9BACT</name>
<organism evidence="1 2">
    <name type="scientific">Mariniphaga anaerophila</name>
    <dbReference type="NCBI Taxonomy" id="1484053"/>
    <lineage>
        <taxon>Bacteria</taxon>
        <taxon>Pseudomonadati</taxon>
        <taxon>Bacteroidota</taxon>
        <taxon>Bacteroidia</taxon>
        <taxon>Marinilabiliales</taxon>
        <taxon>Prolixibacteraceae</taxon>
        <taxon>Mariniphaga</taxon>
    </lineage>
</organism>
<keyword evidence="2" id="KW-1185">Reference proteome</keyword>
<evidence type="ECO:0000313" key="2">
    <source>
        <dbReference type="Proteomes" id="UP000184164"/>
    </source>
</evidence>
<dbReference type="STRING" id="1484053.SAMN05444274_11531"/>
<gene>
    <name evidence="1" type="ORF">SAMN05444274_11531</name>
</gene>
<dbReference type="EMBL" id="FQUM01000015">
    <property type="protein sequence ID" value="SHF96000.1"/>
    <property type="molecule type" value="Genomic_DNA"/>
</dbReference>
<sequence length="591" mass="68162">MSQLATIFARIKSYFEQNIISEGREEDYKFFFPLFSLGYTNEDFLFLNTEMASEDARKYYDELYDFSLMANNIPRQDIIWQLSGENRDFLHKVYEEILANLKLIDAETISVPKLVGTAIFERALNALPKEETEEYRTFYALHKKLNSEILELLKKGVETGDASVTLEVEMKQNMKVQLLEQWKNSARKDEVEQKIEQLLKTEADRFIKKLNEVKGKLTTAIREHVNGSFCLTTCYPNNLYNSDKLAWKKIEIGKDEIQKLVENSKEEGFYEIFELSGLQDLEVEKISFDLIFINIMREWFDEQLLLSPFWDIDLLDKEKIEIPFFATQLVFVRNIEIKLRENSAQNNLILQKMDVKKSIGPFLLNKKLFTANTIQLKSVNKTMQLERNAIIKAKPKVAAVKTDARVLNAVNLRKTRSLVLNANPKVLVRNNPAKTVVAKPQTASFLVAKPVVARAILLQNLVSLTLYFRHKETRQLIEVEPGELEVFRNNKKENVSVKKNDNKTLTIVLSANQEYNIKLVAKGLEPAELKIVFNPQEQKAKRARRFAYTMPKQSQEGLLNAAASNEFQLVAVVCKRIPAGYPAPVPYADYF</sequence>